<gene>
    <name evidence="1" type="ORF">L1987_61662</name>
</gene>
<evidence type="ECO:0000313" key="2">
    <source>
        <dbReference type="Proteomes" id="UP001056120"/>
    </source>
</evidence>
<sequence length="763" mass="87542">MFLVTCWTRTRVHIVLVGTKGSTVADAGERFESSGPHKSLSLKSQLTKTNIVVYLKMNTMLQKGDLMFRKERNIYSIKNKTISCCRTSELPLQNKNLYQILSLESRDVSFEELKKAYRATALKLHPDVCPSSIREECTKKFVELQKAYEVLSDPNSRKMYDDELILVESFGSCGSRCDYFDEQKGNFSRKVWEMQLDGLKKRSEDRLESMKMNFIILHLSESTKADAIAPLLKRILSGIDEYSSVFADLLTEKAECYIQTIMVYSKDLMDQLPSLMQGCENEEARVLLNEMESVMEVLDRFDLSIAFRIQYRNSRELLDTRYGSSVEEEETIVGFDDEVQTLLDQLNATCTKLLLVFSIAGMADAIATPLKRIRFCIDDYNSLGTGLLSQKAQDQTKKFIIDSKDLMDHLRSIMERYENEEARGFLDGVNEEKFAYDCQKGADGHIKTCRIHDLLRDLCLKKANEENFSQQIYMYAHAPTSSRTITNMLHSMSINHPELPSSNFRYPFEFGKFLQQGQSFDTERYQSLRILDVESVPISLFPSDVLQLVNLRYLAIQAHDGIPKASISSLVNLQMLIISSRKNIVVPKTIWSMVNLRHLYIKTGENLIEKSSLVQETEKDGGPSGLANLQTLSQHLRKLKLLNTIPYGKPTRLLNTMMFPEKLKKLTLSNTCMDWEDMWTISLLPNLEVLKLKFHACIGEMWNTSDAEFKQLKILKLQGLNLRQWVCLRENFPGLKQLVIRQCLNLNSVPSDLGKIITLEDEH</sequence>
<accession>A0ACB9C887</accession>
<keyword evidence="2" id="KW-1185">Reference proteome</keyword>
<protein>
    <submittedName>
        <fullName evidence="1">Uncharacterized protein</fullName>
    </submittedName>
</protein>
<organism evidence="1 2">
    <name type="scientific">Smallanthus sonchifolius</name>
    <dbReference type="NCBI Taxonomy" id="185202"/>
    <lineage>
        <taxon>Eukaryota</taxon>
        <taxon>Viridiplantae</taxon>
        <taxon>Streptophyta</taxon>
        <taxon>Embryophyta</taxon>
        <taxon>Tracheophyta</taxon>
        <taxon>Spermatophyta</taxon>
        <taxon>Magnoliopsida</taxon>
        <taxon>eudicotyledons</taxon>
        <taxon>Gunneridae</taxon>
        <taxon>Pentapetalae</taxon>
        <taxon>asterids</taxon>
        <taxon>campanulids</taxon>
        <taxon>Asterales</taxon>
        <taxon>Asteraceae</taxon>
        <taxon>Asteroideae</taxon>
        <taxon>Heliantheae alliance</taxon>
        <taxon>Millerieae</taxon>
        <taxon>Smallanthus</taxon>
    </lineage>
</organism>
<proteinExistence type="predicted"/>
<name>A0ACB9C887_9ASTR</name>
<reference evidence="1 2" key="2">
    <citation type="journal article" date="2022" name="Mol. Ecol. Resour.">
        <title>The genomes of chicory, endive, great burdock and yacon provide insights into Asteraceae paleo-polyploidization history and plant inulin production.</title>
        <authorList>
            <person name="Fan W."/>
            <person name="Wang S."/>
            <person name="Wang H."/>
            <person name="Wang A."/>
            <person name="Jiang F."/>
            <person name="Liu H."/>
            <person name="Zhao H."/>
            <person name="Xu D."/>
            <person name="Zhang Y."/>
        </authorList>
    </citation>
    <scope>NUCLEOTIDE SEQUENCE [LARGE SCALE GENOMIC DNA]</scope>
    <source>
        <strain evidence="2">cv. Yunnan</strain>
        <tissue evidence="1">Leaves</tissue>
    </source>
</reference>
<comment type="caution">
    <text evidence="1">The sequence shown here is derived from an EMBL/GenBank/DDBJ whole genome shotgun (WGS) entry which is preliminary data.</text>
</comment>
<reference evidence="2" key="1">
    <citation type="journal article" date="2022" name="Mol. Ecol. Resour.">
        <title>The genomes of chicory, endive, great burdock and yacon provide insights into Asteraceae palaeo-polyploidization history and plant inulin production.</title>
        <authorList>
            <person name="Fan W."/>
            <person name="Wang S."/>
            <person name="Wang H."/>
            <person name="Wang A."/>
            <person name="Jiang F."/>
            <person name="Liu H."/>
            <person name="Zhao H."/>
            <person name="Xu D."/>
            <person name="Zhang Y."/>
        </authorList>
    </citation>
    <scope>NUCLEOTIDE SEQUENCE [LARGE SCALE GENOMIC DNA]</scope>
    <source>
        <strain evidence="2">cv. Yunnan</strain>
    </source>
</reference>
<dbReference type="Proteomes" id="UP001056120">
    <property type="component" value="Linkage Group LG21"/>
</dbReference>
<dbReference type="EMBL" id="CM042038">
    <property type="protein sequence ID" value="KAI3730492.1"/>
    <property type="molecule type" value="Genomic_DNA"/>
</dbReference>
<evidence type="ECO:0000313" key="1">
    <source>
        <dbReference type="EMBL" id="KAI3730492.1"/>
    </source>
</evidence>